<feature type="domain" description="Tetrapyrrole methylase" evidence="1">
    <location>
        <begin position="4"/>
        <end position="137"/>
    </location>
</feature>
<dbReference type="Gene3D" id="3.40.1010.10">
    <property type="entry name" value="Cobalt-precorrin-4 Transmethylase, Domain 1"/>
    <property type="match status" value="1"/>
</dbReference>
<proteinExistence type="predicted"/>
<dbReference type="InterPro" id="IPR035996">
    <property type="entry name" value="4pyrrol_Methylase_sf"/>
</dbReference>
<dbReference type="CDD" id="cd19916">
    <property type="entry name" value="OphMA_like"/>
    <property type="match status" value="1"/>
</dbReference>
<dbReference type="RefSeq" id="WP_273669592.1">
    <property type="nucleotide sequence ID" value="NZ_JAQQXR010000001.1"/>
</dbReference>
<name>A0ABT5JWT6_9BURK</name>
<dbReference type="Pfam" id="PF00590">
    <property type="entry name" value="TP_methylase"/>
    <property type="match status" value="1"/>
</dbReference>
<protein>
    <submittedName>
        <fullName evidence="2">SAM-dependent methyltransferase</fullName>
    </submittedName>
</protein>
<evidence type="ECO:0000259" key="1">
    <source>
        <dbReference type="Pfam" id="PF00590"/>
    </source>
</evidence>
<dbReference type="SUPFAM" id="SSF53790">
    <property type="entry name" value="Tetrapyrrole methylase"/>
    <property type="match status" value="1"/>
</dbReference>
<sequence>MTEINIVGVGIRGARHMTLETVEVIAVADVVYHLVTGVEAVNEIKRINPNTHGLFHMYREGALDLEVYGQIVSFLLAQSLASQRVVFVVMGHPSIYVAATHLLREHGPRWGVRVNVLAGVSAIDVLLLSMPADIGSTGLQILDANRLVSYQLIPDNRVPVLIFQIGCFGSGFITRSQSNHPRRLALLARYLVGFYPPEHGVELIECDMGFPHAETRHRLTLTELAGTGHLANYNSTLYLPPARPVQVLDGRFQAQLIDPNAIEGLIAS</sequence>
<keyword evidence="3" id="KW-1185">Reference proteome</keyword>
<accession>A0ABT5JWT6</accession>
<dbReference type="InterPro" id="IPR014777">
    <property type="entry name" value="4pyrrole_Mease_sub1"/>
</dbReference>
<keyword evidence="2" id="KW-0808">Transferase</keyword>
<evidence type="ECO:0000313" key="2">
    <source>
        <dbReference type="EMBL" id="MDC8756936.1"/>
    </source>
</evidence>
<comment type="caution">
    <text evidence="2">The sequence shown here is derived from an EMBL/GenBank/DDBJ whole genome shotgun (WGS) entry which is preliminary data.</text>
</comment>
<dbReference type="Proteomes" id="UP001221208">
    <property type="component" value="Unassembled WGS sequence"/>
</dbReference>
<dbReference type="InterPro" id="IPR000878">
    <property type="entry name" value="4pyrrol_Mease"/>
</dbReference>
<evidence type="ECO:0000313" key="3">
    <source>
        <dbReference type="Proteomes" id="UP001221208"/>
    </source>
</evidence>
<keyword evidence="2" id="KW-0489">Methyltransferase</keyword>
<gene>
    <name evidence="2" type="ORF">OIK44_04960</name>
</gene>
<dbReference type="GO" id="GO:0032259">
    <property type="term" value="P:methylation"/>
    <property type="evidence" value="ECO:0007669"/>
    <property type="project" value="UniProtKB-KW"/>
</dbReference>
<reference evidence="2 3" key="1">
    <citation type="submission" date="2022-10" db="EMBL/GenBank/DDBJ databases">
        <title>Janthinobacterium sp. hw3 Genome sequencing.</title>
        <authorList>
            <person name="Park S."/>
        </authorList>
    </citation>
    <scope>NUCLEOTIDE SEQUENCE [LARGE SCALE GENOMIC DNA]</scope>
    <source>
        <strain evidence="3">hw3</strain>
    </source>
</reference>
<dbReference type="GO" id="GO:0008168">
    <property type="term" value="F:methyltransferase activity"/>
    <property type="evidence" value="ECO:0007669"/>
    <property type="project" value="UniProtKB-KW"/>
</dbReference>
<dbReference type="EMBL" id="JAQQXR010000001">
    <property type="protein sequence ID" value="MDC8756936.1"/>
    <property type="molecule type" value="Genomic_DNA"/>
</dbReference>
<organism evidence="2 3">
    <name type="scientific">Janthinobacterium fluminis</name>
    <dbReference type="NCBI Taxonomy" id="2987524"/>
    <lineage>
        <taxon>Bacteria</taxon>
        <taxon>Pseudomonadati</taxon>
        <taxon>Pseudomonadota</taxon>
        <taxon>Betaproteobacteria</taxon>
        <taxon>Burkholderiales</taxon>
        <taxon>Oxalobacteraceae</taxon>
        <taxon>Janthinobacterium</taxon>
    </lineage>
</organism>